<reference evidence="3" key="1">
    <citation type="submission" date="2015-11" db="EMBL/GenBank/DDBJ databases">
        <authorList>
            <person name="Anvar S.Y."/>
        </authorList>
    </citation>
    <scope>NUCLEOTIDE SEQUENCE [LARGE SCALE GENOMIC DNA]</scope>
</reference>
<evidence type="ECO:0000313" key="2">
    <source>
        <dbReference type="EMBL" id="CUU40630.1"/>
    </source>
</evidence>
<protein>
    <submittedName>
        <fullName evidence="2">Uncharacterized protein</fullName>
    </submittedName>
</protein>
<feature type="signal peptide" evidence="1">
    <location>
        <begin position="1"/>
        <end position="20"/>
    </location>
</feature>
<dbReference type="EMBL" id="LN907858">
    <property type="protein sequence ID" value="CUU40630.1"/>
    <property type="molecule type" value="Genomic_DNA"/>
</dbReference>
<dbReference type="AlphaFoldDB" id="A0A0S4PXY6"/>
<dbReference type="Proteomes" id="UP000064525">
    <property type="component" value="Chromosome I"/>
</dbReference>
<dbReference type="KEGG" id="hty:BN2458_PEG1747"/>
<sequence>MIIALFFCLNSFLFWSFSSAFRNARHLSKQYLFVWFCHTKYVGNFDFTQNYLTD</sequence>
<feature type="chain" id="PRO_5006625978" evidence="1">
    <location>
        <begin position="21"/>
        <end position="54"/>
    </location>
</feature>
<gene>
    <name evidence="2" type="ORF">BN2458_PEG1747</name>
</gene>
<evidence type="ECO:0000256" key="1">
    <source>
        <dbReference type="SAM" id="SignalP"/>
    </source>
</evidence>
<dbReference type="PATRIC" id="fig|76936.10.peg.1707"/>
<evidence type="ECO:0000313" key="3">
    <source>
        <dbReference type="Proteomes" id="UP000064525"/>
    </source>
</evidence>
<keyword evidence="1" id="KW-0732">Signal</keyword>
<organism evidence="2 3">
    <name type="scientific">Helicobacter typhlonius</name>
    <dbReference type="NCBI Taxonomy" id="76936"/>
    <lineage>
        <taxon>Bacteria</taxon>
        <taxon>Pseudomonadati</taxon>
        <taxon>Campylobacterota</taxon>
        <taxon>Epsilonproteobacteria</taxon>
        <taxon>Campylobacterales</taxon>
        <taxon>Helicobacteraceae</taxon>
        <taxon>Helicobacter</taxon>
    </lineage>
</organism>
<proteinExistence type="predicted"/>
<name>A0A0S4PXY6_9HELI</name>
<accession>A0A0S4PXY6</accession>